<name>A0A381P1B5_9ZZZZ</name>
<reference evidence="1" key="1">
    <citation type="submission" date="2018-05" db="EMBL/GenBank/DDBJ databases">
        <authorList>
            <person name="Lanie J.A."/>
            <person name="Ng W.-L."/>
            <person name="Kazmierczak K.M."/>
            <person name="Andrzejewski T.M."/>
            <person name="Davidsen T.M."/>
            <person name="Wayne K.J."/>
            <person name="Tettelin H."/>
            <person name="Glass J.I."/>
            <person name="Rusch D."/>
            <person name="Podicherti R."/>
            <person name="Tsui H.-C.T."/>
            <person name="Winkler M.E."/>
        </authorList>
    </citation>
    <scope>NUCLEOTIDE SEQUENCE</scope>
</reference>
<protein>
    <submittedName>
        <fullName evidence="1">Uncharacterized protein</fullName>
    </submittedName>
</protein>
<feature type="non-terminal residue" evidence="1">
    <location>
        <position position="1"/>
    </location>
</feature>
<accession>A0A381P1B5</accession>
<organism evidence="1">
    <name type="scientific">marine metagenome</name>
    <dbReference type="NCBI Taxonomy" id="408172"/>
    <lineage>
        <taxon>unclassified sequences</taxon>
        <taxon>metagenomes</taxon>
        <taxon>ecological metagenomes</taxon>
    </lineage>
</organism>
<sequence length="67" mass="7901">VKPCIHFVGFKGNEYNSAIKIWGNPDFYHRVHDRRAQAEFMKNDIVIFANGTENKFTPYTFDDSRVF</sequence>
<dbReference type="AlphaFoldDB" id="A0A381P1B5"/>
<proteinExistence type="predicted"/>
<gene>
    <name evidence="1" type="ORF">METZ01_LOCUS13589</name>
</gene>
<dbReference type="EMBL" id="UINC01000761">
    <property type="protein sequence ID" value="SUZ60735.1"/>
    <property type="molecule type" value="Genomic_DNA"/>
</dbReference>
<evidence type="ECO:0000313" key="1">
    <source>
        <dbReference type="EMBL" id="SUZ60735.1"/>
    </source>
</evidence>